<keyword evidence="6" id="KW-0449">Lipoprotein</keyword>
<comment type="subcellular location">
    <subcellularLocation>
        <location evidence="1">Cell membrane</location>
        <topology evidence="1">Lipid-anchor</topology>
    </subcellularLocation>
</comment>
<dbReference type="InterPro" id="IPR028082">
    <property type="entry name" value="Peripla_BP_I"/>
</dbReference>
<keyword evidence="5" id="KW-0472">Membrane</keyword>
<keyword evidence="3" id="KW-1003">Cell membrane</keyword>
<dbReference type="PANTHER" id="PTHR34296">
    <property type="entry name" value="TRANSCRIPTIONAL ACTIVATOR PROTEIN MED"/>
    <property type="match status" value="1"/>
</dbReference>
<accession>A0A6B4JQV1</accession>
<dbReference type="EMBL" id="SXFB01000012">
    <property type="protein sequence ID" value="NFV27243.1"/>
    <property type="molecule type" value="Genomic_DNA"/>
</dbReference>
<evidence type="ECO:0000256" key="4">
    <source>
        <dbReference type="ARBA" id="ARBA00022729"/>
    </source>
</evidence>
<dbReference type="GO" id="GO:0005886">
    <property type="term" value="C:plasma membrane"/>
    <property type="evidence" value="ECO:0007669"/>
    <property type="project" value="UniProtKB-SubCell"/>
</dbReference>
<dbReference type="Gene3D" id="3.40.50.2300">
    <property type="match status" value="2"/>
</dbReference>
<dbReference type="AlphaFoldDB" id="A0A6B4JQV1"/>
<reference evidence="8 9" key="1">
    <citation type="submission" date="2019-04" db="EMBL/GenBank/DDBJ databases">
        <title>Genome sequencing of Clostridium botulinum Groups I-IV and Clostridium butyricum.</title>
        <authorList>
            <person name="Brunt J."/>
            <person name="Van Vliet A.H.M."/>
            <person name="Stringer S.C."/>
            <person name="Carter A.T."/>
            <person name="Peck M.W."/>
        </authorList>
    </citation>
    <scope>NUCLEOTIDE SEQUENCE [LARGE SCALE GENOMIC DNA]</scope>
    <source>
        <strain evidence="8 9">BL81</strain>
    </source>
</reference>
<evidence type="ECO:0000259" key="7">
    <source>
        <dbReference type="Pfam" id="PF02608"/>
    </source>
</evidence>
<proteinExistence type="inferred from homology"/>
<keyword evidence="4" id="KW-0732">Signal</keyword>
<name>A0A6B4JQV1_CLOBO</name>
<comment type="caution">
    <text evidence="8">The sequence shown here is derived from an EMBL/GenBank/DDBJ whole genome shotgun (WGS) entry which is preliminary data.</text>
</comment>
<gene>
    <name evidence="8" type="ORF">FDG31_13890</name>
</gene>
<comment type="similarity">
    <text evidence="2">Belongs to the BMP lipoprotein family.</text>
</comment>
<dbReference type="PANTHER" id="PTHR34296:SF2">
    <property type="entry name" value="ABC TRANSPORTER GUANOSINE-BINDING PROTEIN NUPN"/>
    <property type="match status" value="1"/>
</dbReference>
<evidence type="ECO:0000313" key="8">
    <source>
        <dbReference type="EMBL" id="NFV27243.1"/>
    </source>
</evidence>
<feature type="domain" description="ABC transporter substrate-binding protein PnrA-like" evidence="7">
    <location>
        <begin position="37"/>
        <end position="347"/>
    </location>
</feature>
<dbReference type="SUPFAM" id="SSF53822">
    <property type="entry name" value="Periplasmic binding protein-like I"/>
    <property type="match status" value="1"/>
</dbReference>
<dbReference type="CDD" id="cd06354">
    <property type="entry name" value="PBP1_PrnA-like"/>
    <property type="match status" value="1"/>
</dbReference>
<organism evidence="8 9">
    <name type="scientific">Clostridium botulinum</name>
    <dbReference type="NCBI Taxonomy" id="1491"/>
    <lineage>
        <taxon>Bacteria</taxon>
        <taxon>Bacillati</taxon>
        <taxon>Bacillota</taxon>
        <taxon>Clostridia</taxon>
        <taxon>Eubacteriales</taxon>
        <taxon>Clostridiaceae</taxon>
        <taxon>Clostridium</taxon>
    </lineage>
</organism>
<evidence type="ECO:0000256" key="6">
    <source>
        <dbReference type="ARBA" id="ARBA00023288"/>
    </source>
</evidence>
<evidence type="ECO:0000256" key="1">
    <source>
        <dbReference type="ARBA" id="ARBA00004193"/>
    </source>
</evidence>
<dbReference type="RefSeq" id="WP_004443296.1">
    <property type="nucleotide sequence ID" value="NZ_JACBBA010000008.1"/>
</dbReference>
<sequence length="394" mass="42045">MKRRLGKLSSIILIIALFLGTISGCSKEGKDISSNIKVAVVCDSAGKNDNGYNQSAVKGAEKVAEQLGCEYKIVEPTNGVPSALETLASDGYNVIFSLEYDFDALIKGVGGAKPIAEMYPDTTFVVFNDNPNKNDDGTPIHKNVISVLFDVHEASYIAGSLSVQVLENADILFGKDNYNFTPLDDGGRSIGFIGGTNSNGITVFSYGFVQGINHAAEELNVNYNYYSKYDAGFADPSLGSTVAGTFYNQGANLVYSVAGSVGDGAASKAKEQGKLAIHVDANKDAQQPGYILTSVVKNTEVPVFDITKACVDGNISSMDNFQTFSLDSGATSITDLSEISKRIQDTEEAKAKWAEINDYIDKLGKQIADGEIKVVNAAIGEEFDTTTCKNVLIK</sequence>
<protein>
    <submittedName>
        <fullName evidence="8">BMP family ABC transporter substrate-binding protein</fullName>
    </submittedName>
</protein>
<evidence type="ECO:0000256" key="2">
    <source>
        <dbReference type="ARBA" id="ARBA00008610"/>
    </source>
</evidence>
<dbReference type="Proteomes" id="UP000486903">
    <property type="component" value="Unassembled WGS sequence"/>
</dbReference>
<evidence type="ECO:0000256" key="5">
    <source>
        <dbReference type="ARBA" id="ARBA00023136"/>
    </source>
</evidence>
<dbReference type="Pfam" id="PF02608">
    <property type="entry name" value="Bmp"/>
    <property type="match status" value="1"/>
</dbReference>
<dbReference type="PROSITE" id="PS51257">
    <property type="entry name" value="PROKAR_LIPOPROTEIN"/>
    <property type="match status" value="1"/>
</dbReference>
<dbReference type="InterPro" id="IPR003760">
    <property type="entry name" value="PnrA-like"/>
</dbReference>
<dbReference type="InterPro" id="IPR050957">
    <property type="entry name" value="BMP_lipoprotein"/>
</dbReference>
<evidence type="ECO:0000256" key="3">
    <source>
        <dbReference type="ARBA" id="ARBA00022475"/>
    </source>
</evidence>
<evidence type="ECO:0000313" key="9">
    <source>
        <dbReference type="Proteomes" id="UP000486903"/>
    </source>
</evidence>